<dbReference type="GO" id="GO:0008999">
    <property type="term" value="F:protein-N-terminal-alanine acetyltransferase activity"/>
    <property type="evidence" value="ECO:0007669"/>
    <property type="project" value="TreeGrafter"/>
</dbReference>
<dbReference type="PANTHER" id="PTHR43792:SF8">
    <property type="entry name" value="[RIBOSOMAL PROTEIN US5]-ALANINE N-ACETYLTRANSFERASE"/>
    <property type="match status" value="1"/>
</dbReference>
<evidence type="ECO:0000259" key="4">
    <source>
        <dbReference type="PROSITE" id="PS51186"/>
    </source>
</evidence>
<protein>
    <submittedName>
        <fullName evidence="5">GNAT family N-acetyltransferase</fullName>
    </submittedName>
</protein>
<keyword evidence="6" id="KW-1185">Reference proteome</keyword>
<comment type="similarity">
    <text evidence="3">Belongs to the acetyltransferase family. RimJ subfamily.</text>
</comment>
<dbReference type="Gene3D" id="3.40.630.30">
    <property type="match status" value="1"/>
</dbReference>
<dbReference type="Pfam" id="PF13302">
    <property type="entry name" value="Acetyltransf_3"/>
    <property type="match status" value="1"/>
</dbReference>
<accession>A0A7Y0Q620</accession>
<dbReference type="PROSITE" id="PS51186">
    <property type="entry name" value="GNAT"/>
    <property type="match status" value="1"/>
</dbReference>
<reference evidence="5 6" key="1">
    <citation type="submission" date="2020-04" db="EMBL/GenBank/DDBJ databases">
        <authorList>
            <person name="Zhang R."/>
            <person name="Schippers A."/>
        </authorList>
    </citation>
    <scope>NUCLEOTIDE SEQUENCE [LARGE SCALE GENOMIC DNA]</scope>
    <source>
        <strain evidence="5 6">DSM 109850</strain>
    </source>
</reference>
<proteinExistence type="inferred from homology"/>
<evidence type="ECO:0000256" key="3">
    <source>
        <dbReference type="ARBA" id="ARBA00038502"/>
    </source>
</evidence>
<dbReference type="InterPro" id="IPR051531">
    <property type="entry name" value="N-acetyltransferase"/>
</dbReference>
<dbReference type="InterPro" id="IPR016181">
    <property type="entry name" value="Acyl_CoA_acyltransferase"/>
</dbReference>
<evidence type="ECO:0000313" key="6">
    <source>
        <dbReference type="Proteomes" id="UP000533476"/>
    </source>
</evidence>
<dbReference type="PANTHER" id="PTHR43792">
    <property type="entry name" value="GNAT FAMILY, PUTATIVE (AFU_ORTHOLOGUE AFUA_3G00765)-RELATED-RELATED"/>
    <property type="match status" value="1"/>
</dbReference>
<dbReference type="RefSeq" id="WP_169103109.1">
    <property type="nucleotide sequence ID" value="NZ_JABBVZ010000173.1"/>
</dbReference>
<keyword evidence="1 5" id="KW-0808">Transferase</keyword>
<organism evidence="5 6">
    <name type="scientific">Sulfobacillus harzensis</name>
    <dbReference type="NCBI Taxonomy" id="2729629"/>
    <lineage>
        <taxon>Bacteria</taxon>
        <taxon>Bacillati</taxon>
        <taxon>Bacillota</taxon>
        <taxon>Clostridia</taxon>
        <taxon>Eubacteriales</taxon>
        <taxon>Clostridiales Family XVII. Incertae Sedis</taxon>
        <taxon>Sulfobacillus</taxon>
    </lineage>
</organism>
<evidence type="ECO:0000256" key="2">
    <source>
        <dbReference type="ARBA" id="ARBA00023315"/>
    </source>
</evidence>
<dbReference type="GO" id="GO:0005737">
    <property type="term" value="C:cytoplasm"/>
    <property type="evidence" value="ECO:0007669"/>
    <property type="project" value="TreeGrafter"/>
</dbReference>
<gene>
    <name evidence="5" type="ORF">HIJ39_21595</name>
</gene>
<evidence type="ECO:0000313" key="5">
    <source>
        <dbReference type="EMBL" id="NMP24904.1"/>
    </source>
</evidence>
<comment type="caution">
    <text evidence="5">The sequence shown here is derived from an EMBL/GenBank/DDBJ whole genome shotgun (WGS) entry which is preliminary data.</text>
</comment>
<feature type="domain" description="N-acetyltransferase" evidence="4">
    <location>
        <begin position="27"/>
        <end position="181"/>
    </location>
</feature>
<dbReference type="EMBL" id="JABBVZ010000173">
    <property type="protein sequence ID" value="NMP24904.1"/>
    <property type="molecule type" value="Genomic_DNA"/>
</dbReference>
<dbReference type="Proteomes" id="UP000533476">
    <property type="component" value="Unassembled WGS sequence"/>
</dbReference>
<keyword evidence="2" id="KW-0012">Acyltransferase</keyword>
<dbReference type="AlphaFoldDB" id="A0A7Y0Q620"/>
<dbReference type="SUPFAM" id="SSF55729">
    <property type="entry name" value="Acyl-CoA N-acyltransferases (Nat)"/>
    <property type="match status" value="1"/>
</dbReference>
<name>A0A7Y0Q620_9FIRM</name>
<dbReference type="InterPro" id="IPR000182">
    <property type="entry name" value="GNAT_dom"/>
</dbReference>
<evidence type="ECO:0000256" key="1">
    <source>
        <dbReference type="ARBA" id="ARBA00022679"/>
    </source>
</evidence>
<sequence length="192" mass="21752">MRGEAFTLRGPRVRLRPFNLADAPALLEIQRVNQAAFHPYMPIRNETFFTLDGQRQAIAQDRDRAGHDQGYALAVEWDGRIIGRVALSNVVRGAWQNATLGYWIDSRFQGQGFATEAVSGMLKAAFQILRLHRVQAAIMPHNLPSLAVVKKLGFTYEGRAPRYLCIAGQWEDHEIFSLTVEDFKEPLGWEID</sequence>